<comment type="similarity">
    <text evidence="1 8">Belongs to the TRAFAC class myosin-kinesin ATPase superfamily. Myosin family.</text>
</comment>
<evidence type="ECO:0000259" key="11">
    <source>
        <dbReference type="PROSITE" id="PS51456"/>
    </source>
</evidence>
<evidence type="ECO:0000313" key="14">
    <source>
        <dbReference type="Proteomes" id="UP000078561"/>
    </source>
</evidence>
<dbReference type="Proteomes" id="UP000078561">
    <property type="component" value="Unassembled WGS sequence"/>
</dbReference>
<dbReference type="GO" id="GO:0005737">
    <property type="term" value="C:cytoplasm"/>
    <property type="evidence" value="ECO:0007669"/>
    <property type="project" value="TreeGrafter"/>
</dbReference>
<dbReference type="InterPro" id="IPR004009">
    <property type="entry name" value="SH3_Myosin"/>
</dbReference>
<feature type="region of interest" description="Disordered" evidence="10">
    <location>
        <begin position="1"/>
        <end position="24"/>
    </location>
</feature>
<dbReference type="STRING" id="4829.A0A163ITJ1"/>
<keyword evidence="6 8" id="KW-0505">Motor protein</keyword>
<evidence type="ECO:0000256" key="10">
    <source>
        <dbReference type="SAM" id="MobiDB-lite"/>
    </source>
</evidence>
<evidence type="ECO:0000313" key="13">
    <source>
        <dbReference type="EMBL" id="SAL95235.1"/>
    </source>
</evidence>
<dbReference type="Gene3D" id="3.40.850.10">
    <property type="entry name" value="Kinesin motor domain"/>
    <property type="match status" value="1"/>
</dbReference>
<name>A0A163ITJ1_ABSGL</name>
<feature type="compositionally biased region" description="Polar residues" evidence="10">
    <location>
        <begin position="1"/>
        <end position="10"/>
    </location>
</feature>
<feature type="domain" description="Myosin motor" evidence="11">
    <location>
        <begin position="104"/>
        <end position="827"/>
    </location>
</feature>
<feature type="binding site" evidence="8">
    <location>
        <begin position="197"/>
        <end position="204"/>
    </location>
    <ligand>
        <name>ATP</name>
        <dbReference type="ChEBI" id="CHEBI:30616"/>
    </ligand>
</feature>
<dbReference type="FunFam" id="1.20.5.4820:FF:000002">
    <property type="entry name" value="Myosin heavy chain 10"/>
    <property type="match status" value="1"/>
</dbReference>
<dbReference type="SUPFAM" id="SSF52540">
    <property type="entry name" value="P-loop containing nucleoside triphosphate hydrolases"/>
    <property type="match status" value="1"/>
</dbReference>
<dbReference type="GO" id="GO:0016020">
    <property type="term" value="C:membrane"/>
    <property type="evidence" value="ECO:0007669"/>
    <property type="project" value="TreeGrafter"/>
</dbReference>
<keyword evidence="5 8" id="KW-0518">Myosin</keyword>
<dbReference type="InterPro" id="IPR008989">
    <property type="entry name" value="Myosin_S1_N"/>
</dbReference>
<keyword evidence="7 8" id="KW-0009">Actin-binding</keyword>
<feature type="domain" description="Myosin N-terminal SH3-like" evidence="12">
    <location>
        <begin position="51"/>
        <end position="100"/>
    </location>
</feature>
<dbReference type="PANTHER" id="PTHR13140">
    <property type="entry name" value="MYOSIN"/>
    <property type="match status" value="1"/>
</dbReference>
<dbReference type="FunCoup" id="A0A163ITJ1">
    <property type="interactions" value="109"/>
</dbReference>
<feature type="region of interest" description="Disordered" evidence="10">
    <location>
        <begin position="650"/>
        <end position="678"/>
    </location>
</feature>
<evidence type="ECO:0000256" key="1">
    <source>
        <dbReference type="ARBA" id="ARBA00008314"/>
    </source>
</evidence>
<dbReference type="GO" id="GO:0051015">
    <property type="term" value="F:actin filament binding"/>
    <property type="evidence" value="ECO:0007669"/>
    <property type="project" value="InterPro"/>
</dbReference>
<dbReference type="FunFam" id="1.10.10.820:FF:000001">
    <property type="entry name" value="Myosin heavy chain"/>
    <property type="match status" value="1"/>
</dbReference>
<dbReference type="GO" id="GO:0007015">
    <property type="term" value="P:actin filament organization"/>
    <property type="evidence" value="ECO:0007669"/>
    <property type="project" value="TreeGrafter"/>
</dbReference>
<evidence type="ECO:0000256" key="6">
    <source>
        <dbReference type="ARBA" id="ARBA00023175"/>
    </source>
</evidence>
<dbReference type="PANTHER" id="PTHR13140:SF857">
    <property type="entry name" value="MYOSIN-11"/>
    <property type="match status" value="1"/>
</dbReference>
<keyword evidence="4 9" id="KW-0175">Coiled coil</keyword>
<accession>A0A163ITJ1</accession>
<dbReference type="InterPro" id="IPR027417">
    <property type="entry name" value="P-loop_NTPase"/>
</dbReference>
<dbReference type="EMBL" id="LT550270">
    <property type="protein sequence ID" value="SAL95235.1"/>
    <property type="molecule type" value="Genomic_DNA"/>
</dbReference>
<dbReference type="SMART" id="SM00242">
    <property type="entry name" value="MYSc"/>
    <property type="match status" value="1"/>
</dbReference>
<protein>
    <recommendedName>
        <fullName evidence="15">Myosin motor domain-containing protein</fullName>
    </recommendedName>
</protein>
<evidence type="ECO:0000256" key="9">
    <source>
        <dbReference type="SAM" id="Coils"/>
    </source>
</evidence>
<dbReference type="Pfam" id="PF02736">
    <property type="entry name" value="Myosin_N"/>
    <property type="match status" value="1"/>
</dbReference>
<evidence type="ECO:0000256" key="7">
    <source>
        <dbReference type="ARBA" id="ARBA00023203"/>
    </source>
</evidence>
<dbReference type="InterPro" id="IPR001609">
    <property type="entry name" value="Myosin_head_motor_dom-like"/>
</dbReference>
<reference evidence="13" key="1">
    <citation type="submission" date="2016-04" db="EMBL/GenBank/DDBJ databases">
        <authorList>
            <person name="Evans L.H."/>
            <person name="Alamgir A."/>
            <person name="Owens N."/>
            <person name="Weber N.D."/>
            <person name="Virtaneva K."/>
            <person name="Barbian K."/>
            <person name="Babar A."/>
            <person name="Rosenke K."/>
        </authorList>
    </citation>
    <scope>NUCLEOTIDE SEQUENCE [LARGE SCALE GENOMIC DNA]</scope>
    <source>
        <strain evidence="13">CBS 101.48</strain>
    </source>
</reference>
<dbReference type="InParanoid" id="A0A163ITJ1"/>
<feature type="region of interest" description="Actin-binding" evidence="8">
    <location>
        <begin position="704"/>
        <end position="726"/>
    </location>
</feature>
<dbReference type="PRINTS" id="PR00193">
    <property type="entry name" value="MYOSINHEAVY"/>
</dbReference>
<keyword evidence="2 8" id="KW-0547">Nucleotide-binding</keyword>
<organism evidence="13">
    <name type="scientific">Absidia glauca</name>
    <name type="common">Pin mould</name>
    <dbReference type="NCBI Taxonomy" id="4829"/>
    <lineage>
        <taxon>Eukaryota</taxon>
        <taxon>Fungi</taxon>
        <taxon>Fungi incertae sedis</taxon>
        <taxon>Mucoromycota</taxon>
        <taxon>Mucoromycotina</taxon>
        <taxon>Mucoromycetes</taxon>
        <taxon>Mucorales</taxon>
        <taxon>Cunninghamellaceae</taxon>
        <taxon>Absidia</taxon>
    </lineage>
</organism>
<dbReference type="GO" id="GO:0000146">
    <property type="term" value="F:microfilament motor activity"/>
    <property type="evidence" value="ECO:0007669"/>
    <property type="project" value="TreeGrafter"/>
</dbReference>
<dbReference type="OMA" id="KERRMQM"/>
<evidence type="ECO:0000256" key="8">
    <source>
        <dbReference type="PROSITE-ProRule" id="PRU00782"/>
    </source>
</evidence>
<keyword evidence="3 8" id="KW-0067">ATP-binding</keyword>
<dbReference type="Gene3D" id="1.20.58.530">
    <property type="match status" value="1"/>
</dbReference>
<dbReference type="OrthoDB" id="6108017at2759"/>
<feature type="coiled-coil region" evidence="9">
    <location>
        <begin position="898"/>
        <end position="995"/>
    </location>
</feature>
<dbReference type="Pfam" id="PF00063">
    <property type="entry name" value="Myosin_head"/>
    <property type="match status" value="1"/>
</dbReference>
<evidence type="ECO:0000256" key="5">
    <source>
        <dbReference type="ARBA" id="ARBA00023123"/>
    </source>
</evidence>
<dbReference type="Gene3D" id="2.30.30.360">
    <property type="entry name" value="Myosin S1 fragment, N-terminal"/>
    <property type="match status" value="1"/>
</dbReference>
<dbReference type="PROSITE" id="PS51844">
    <property type="entry name" value="SH3_LIKE"/>
    <property type="match status" value="1"/>
</dbReference>
<dbReference type="Gene3D" id="1.20.120.720">
    <property type="entry name" value="Myosin VI head, motor domain, U50 subdomain"/>
    <property type="match status" value="1"/>
</dbReference>
<dbReference type="Gene3D" id="1.10.10.820">
    <property type="match status" value="1"/>
</dbReference>
<feature type="compositionally biased region" description="Low complexity" evidence="10">
    <location>
        <begin position="656"/>
        <end position="678"/>
    </location>
</feature>
<dbReference type="InterPro" id="IPR036961">
    <property type="entry name" value="Kinesin_motor_dom_sf"/>
</dbReference>
<evidence type="ECO:0000259" key="12">
    <source>
        <dbReference type="PROSITE" id="PS51844"/>
    </source>
</evidence>
<dbReference type="GO" id="GO:0016459">
    <property type="term" value="C:myosin complex"/>
    <property type="evidence" value="ECO:0007669"/>
    <property type="project" value="UniProtKB-KW"/>
</dbReference>
<feature type="coiled-coil region" evidence="9">
    <location>
        <begin position="1031"/>
        <end position="1118"/>
    </location>
</feature>
<dbReference type="AlphaFoldDB" id="A0A163ITJ1"/>
<dbReference type="PROSITE" id="PS51456">
    <property type="entry name" value="MYOSIN_MOTOR"/>
    <property type="match status" value="1"/>
</dbReference>
<evidence type="ECO:0008006" key="15">
    <source>
        <dbReference type="Google" id="ProtNLM"/>
    </source>
</evidence>
<keyword evidence="14" id="KW-1185">Reference proteome</keyword>
<proteinExistence type="inferred from homology"/>
<evidence type="ECO:0000256" key="4">
    <source>
        <dbReference type="ARBA" id="ARBA00023054"/>
    </source>
</evidence>
<evidence type="ECO:0000256" key="2">
    <source>
        <dbReference type="ARBA" id="ARBA00022741"/>
    </source>
</evidence>
<dbReference type="CDD" id="cd01377">
    <property type="entry name" value="MYSc_class_II"/>
    <property type="match status" value="1"/>
</dbReference>
<dbReference type="FunFam" id="3.40.850.10:FF:000101">
    <property type="entry name" value="Slow myosin heavy chain 2"/>
    <property type="match status" value="1"/>
</dbReference>
<gene>
    <name evidence="13" type="primary">ABSGL_00553.1 scaffold 832</name>
</gene>
<evidence type="ECO:0000256" key="3">
    <source>
        <dbReference type="ARBA" id="ARBA00022840"/>
    </source>
</evidence>
<dbReference type="GO" id="GO:0005524">
    <property type="term" value="F:ATP binding"/>
    <property type="evidence" value="ECO:0007669"/>
    <property type="project" value="UniProtKB-UniRule"/>
</dbReference>
<sequence>MITTATSPSVQRQQQQKQNLGGSFIHSHGTKVFMRPKLDDVLDAVQQARFNEKRWVWIEHEQYGYVRAHVLQDSDGVIEVELDSGLTTRVESDKVYPMNPPKFDMVEDMAELTYLNEPSVIHNLTLRYKADHVYTYSGLFLVAVNPYRKLPIYSDDSIQSYRGRRRGEMPPHIYAVADQAYHDMLQDKENQSILITGESGAGKTENTKIVIQYLTTVANTKRDNKLEQQILQANPILEAFGNAQTIRNNNSSRFGKFIRIEFNMQAQISGANIEWYLLEKSRVHQQSPQERNYHIFYQLLNADESIKEQLLLGNGRPSDYGYTKDSNSVIDGVDDAEEFKTLMKSLDIMGLEHKEKLDLFRIIAAVLHLGNLVVTPDYRGDRADIKDFAAVERVCHLLGIPAQDFKNSLLSPRIKAGRDWVNQSKSPSQVKASLDALAKTLYERNFASLVERVNHAIDGKKLSDKMGFIGVLDIAGFEIFKVNSFEQLCINYTNEKLQQFFNHNMFVLEQEEYQREKINWSYIDFGLDLQPTIDLIEKTNPIGILSCLEEECVAPRGNDDRFLEKLSKIWDNDEGDAKYKSTRFKDGFIVKHYAGDVEYSTSGWIDKNKDPLNEDTTRLLARSTQRYVAGLFEDYLNDTSASDYRDIKQQYHQRGSPTTTPSTRSSMISSSAASSPSSSSLTLFKLRKGGGSFRTVGQRHKQQLLSLMNTLYMTHPHFVRCILPNDCKHSGEIQTKLVLDQLRCNGVLEGIRICRKGFPNRLSFADFRKRYEILCPTILKPNQFIDGRTACQQLLDQMELEPEKYRIGTTKIFFKATVLAELEEVRDRRLGDYITDFQAYCRRFIARRHMTRFARQTDAIKVMQRNARIYVTLREWPWWKMYAMLKPLSEFYETDALLKKQEKDIQDMKEQLEAQQQQIESITGRNKQLESEQDEYKSLLESEQAISRDLQDSQQSLLVDMNSAEERHEEVMVALDEARDQIDALKHQLEVSQQENAAQGAMIATLHQDIRECSDDNDKLAAECEKWSVDYASLQETEQTLRAELAQKDQRLETLEKEHHVLTEEHTKDTEETEAKLKSLQDALDTYKADLESETHARKNVEQRCGELEGQLDEIRKALEVESTQRHEWQSKHASLQVDWDNLTRLVKSEADETRSRATRLDQVLANLKFKMDSSD</sequence>
<dbReference type="Gene3D" id="1.20.5.4820">
    <property type="match status" value="1"/>
</dbReference>